<protein>
    <submittedName>
        <fullName evidence="2">Uncharacterized protein</fullName>
    </submittedName>
</protein>
<proteinExistence type="predicted"/>
<evidence type="ECO:0000313" key="3">
    <source>
        <dbReference type="Proteomes" id="UP000759298"/>
    </source>
</evidence>
<name>A0ABS7PB12_9SPHN</name>
<keyword evidence="1" id="KW-0732">Signal</keyword>
<reference evidence="2 3" key="1">
    <citation type="submission" date="2021-07" db="EMBL/GenBank/DDBJ databases">
        <title>Alteriqipengyuania abyssalis NZ-12B nov, sp.nov isolated from deep sea sponge in pacific ocean.</title>
        <authorList>
            <person name="Tareen S."/>
            <person name="Wink J."/>
        </authorList>
    </citation>
    <scope>NUCLEOTIDE SEQUENCE [LARGE SCALE GENOMIC DNA]</scope>
    <source>
        <strain evidence="2 3">NZ-12B</strain>
    </source>
</reference>
<evidence type="ECO:0000256" key="1">
    <source>
        <dbReference type="SAM" id="SignalP"/>
    </source>
</evidence>
<keyword evidence="3" id="KW-1185">Reference proteome</keyword>
<organism evidence="2 3">
    <name type="scientific">Alteriqipengyuania abyssalis</name>
    <dbReference type="NCBI Taxonomy" id="2860200"/>
    <lineage>
        <taxon>Bacteria</taxon>
        <taxon>Pseudomonadati</taxon>
        <taxon>Pseudomonadota</taxon>
        <taxon>Alphaproteobacteria</taxon>
        <taxon>Sphingomonadales</taxon>
        <taxon>Erythrobacteraceae</taxon>
        <taxon>Alteriqipengyuania</taxon>
    </lineage>
</organism>
<comment type="caution">
    <text evidence="2">The sequence shown here is derived from an EMBL/GenBank/DDBJ whole genome shotgun (WGS) entry which is preliminary data.</text>
</comment>
<feature type="signal peptide" evidence="1">
    <location>
        <begin position="1"/>
        <end position="21"/>
    </location>
</feature>
<dbReference type="EMBL" id="JAHWXP010000001">
    <property type="protein sequence ID" value="MBY8336176.1"/>
    <property type="molecule type" value="Genomic_DNA"/>
</dbReference>
<evidence type="ECO:0000313" key="2">
    <source>
        <dbReference type="EMBL" id="MBY8336176.1"/>
    </source>
</evidence>
<gene>
    <name evidence="2" type="ORF">KYN89_03870</name>
</gene>
<sequence length="220" mass="23421">MRKLICTIAAISLCAGTAAFASQSETRPGEAGAALAEGENKMASEGDILEDRSYDLAKDWGKPTAEGKTGEIFSQMRVNHAFGRHLSTGGFRQDVLFGLDSKANLKVAILDAGIGDSCENLAEDTFAVTLASRAGSLTLDSATTRKFTAGEKSGCFVQIVGNWSALRDFLNQSGDLPVLVRLNVSGKDYPVFASFPGTKKLFWQPASLMKLRQNFAVTGG</sequence>
<accession>A0ABS7PB12</accession>
<feature type="chain" id="PRO_5047331030" evidence="1">
    <location>
        <begin position="22"/>
        <end position="220"/>
    </location>
</feature>
<dbReference type="Proteomes" id="UP000759298">
    <property type="component" value="Unassembled WGS sequence"/>
</dbReference>
<dbReference type="RefSeq" id="WP_222823872.1">
    <property type="nucleotide sequence ID" value="NZ_JAHWXP010000001.1"/>
</dbReference>